<evidence type="ECO:0000256" key="2">
    <source>
        <dbReference type="ARBA" id="ARBA00023125"/>
    </source>
</evidence>
<keyword evidence="2" id="KW-0238">DNA-binding</keyword>
<proteinExistence type="predicted"/>
<dbReference type="InterPro" id="IPR001761">
    <property type="entry name" value="Peripla_BP/Lac1_sug-bd_dom"/>
</dbReference>
<gene>
    <name evidence="5" type="ORF">BTM29_01670</name>
</gene>
<dbReference type="SUPFAM" id="SSF47413">
    <property type="entry name" value="lambda repressor-like DNA-binding domains"/>
    <property type="match status" value="1"/>
</dbReference>
<evidence type="ECO:0000256" key="3">
    <source>
        <dbReference type="ARBA" id="ARBA00023163"/>
    </source>
</evidence>
<dbReference type="CDD" id="cd06286">
    <property type="entry name" value="PBP1_CcpB-like"/>
    <property type="match status" value="1"/>
</dbReference>
<dbReference type="GO" id="GO:0003700">
    <property type="term" value="F:DNA-binding transcription factor activity"/>
    <property type="evidence" value="ECO:0007669"/>
    <property type="project" value="TreeGrafter"/>
</dbReference>
<dbReference type="EMBL" id="CP019323">
    <property type="protein sequence ID" value="APX71337.1"/>
    <property type="molecule type" value="Genomic_DNA"/>
</dbReference>
<dbReference type="Gene3D" id="3.40.50.2300">
    <property type="match status" value="2"/>
</dbReference>
<evidence type="ECO:0000313" key="5">
    <source>
        <dbReference type="EMBL" id="APX71337.1"/>
    </source>
</evidence>
<reference evidence="6" key="1">
    <citation type="submission" date="2016-12" db="EMBL/GenBank/DDBJ databases">
        <authorList>
            <person name="Jung M.Y."/>
            <person name="Lee S.H."/>
        </authorList>
    </citation>
    <scope>NUCLEOTIDE SEQUENCE [LARGE SCALE GENOMIC DNA]</scope>
    <source>
        <strain evidence="6">WiKim39</strain>
    </source>
</reference>
<dbReference type="InterPro" id="IPR028082">
    <property type="entry name" value="Peripla_BP_I"/>
</dbReference>
<protein>
    <submittedName>
        <fullName evidence="5">Transcriptional regulator</fullName>
    </submittedName>
</protein>
<accession>A0A1P8Q0I8</accession>
<dbReference type="GO" id="GO:0000976">
    <property type="term" value="F:transcription cis-regulatory region binding"/>
    <property type="evidence" value="ECO:0007669"/>
    <property type="project" value="TreeGrafter"/>
</dbReference>
<sequence length="334" mass="36748">MATISDVARLAGLSVSTVSRVINDSPHVSPKKRKLVKEAMNQLGYVPLPAARQLRGSSSKSLAVVVPRIVNPFFSHLIDAIERTLVSAEFNTIIVQTYGSKKQELNALELLKMQQVDGVILCSLENEWSVISEYLKFGKIVLANEYLKDLPIPMIYADQYQGLKSGTEYLIKQGFKNIAYATGRKTLSIAPLGSDFDSDRFHGFQDALQDADMSYNSNLIFYNAHTEEDGNNILDSILQLEDKPDAIIAGSDEVAAGIVEEARSRGVLVPSQLGILGIDDQPMSSKLNIPLSTIRQPVDEMGIKAAQVMISELDGNKERNIELLKLEVIPRQSA</sequence>
<keyword evidence="6" id="KW-1185">Reference proteome</keyword>
<dbReference type="InterPro" id="IPR000843">
    <property type="entry name" value="HTH_LacI"/>
</dbReference>
<dbReference type="PANTHER" id="PTHR30146">
    <property type="entry name" value="LACI-RELATED TRANSCRIPTIONAL REPRESSOR"/>
    <property type="match status" value="1"/>
</dbReference>
<dbReference type="SMART" id="SM00354">
    <property type="entry name" value="HTH_LACI"/>
    <property type="match status" value="1"/>
</dbReference>
<evidence type="ECO:0000313" key="6">
    <source>
        <dbReference type="Proteomes" id="UP000187499"/>
    </source>
</evidence>
<dbReference type="Proteomes" id="UP000187499">
    <property type="component" value="Chromosome"/>
</dbReference>
<name>A0A1P8Q0I8_9LACO</name>
<evidence type="ECO:0000256" key="1">
    <source>
        <dbReference type="ARBA" id="ARBA00023015"/>
    </source>
</evidence>
<dbReference type="Gene3D" id="1.10.260.40">
    <property type="entry name" value="lambda repressor-like DNA-binding domains"/>
    <property type="match status" value="1"/>
</dbReference>
<dbReference type="Pfam" id="PF00532">
    <property type="entry name" value="Peripla_BP_1"/>
    <property type="match status" value="1"/>
</dbReference>
<dbReference type="SUPFAM" id="SSF53822">
    <property type="entry name" value="Periplasmic binding protein-like I"/>
    <property type="match status" value="1"/>
</dbReference>
<dbReference type="KEGG" id="lalw:BTM29_01670"/>
<dbReference type="STRING" id="1847728.BTM29_01670"/>
<dbReference type="AlphaFoldDB" id="A0A1P8Q0I8"/>
<dbReference type="PROSITE" id="PS50932">
    <property type="entry name" value="HTH_LACI_2"/>
    <property type="match status" value="1"/>
</dbReference>
<feature type="domain" description="HTH lacI-type" evidence="4">
    <location>
        <begin position="2"/>
        <end position="56"/>
    </location>
</feature>
<keyword evidence="3" id="KW-0804">Transcription</keyword>
<dbReference type="RefSeq" id="WP_076613841.1">
    <property type="nucleotide sequence ID" value="NZ_CP019323.1"/>
</dbReference>
<organism evidence="5 6">
    <name type="scientific">Companilactobacillus allii</name>
    <dbReference type="NCBI Taxonomy" id="1847728"/>
    <lineage>
        <taxon>Bacteria</taxon>
        <taxon>Bacillati</taxon>
        <taxon>Bacillota</taxon>
        <taxon>Bacilli</taxon>
        <taxon>Lactobacillales</taxon>
        <taxon>Lactobacillaceae</taxon>
        <taxon>Companilactobacillus</taxon>
    </lineage>
</organism>
<dbReference type="InterPro" id="IPR010982">
    <property type="entry name" value="Lambda_DNA-bd_dom_sf"/>
</dbReference>
<dbReference type="CDD" id="cd01392">
    <property type="entry name" value="HTH_LacI"/>
    <property type="match status" value="1"/>
</dbReference>
<keyword evidence="1" id="KW-0805">Transcription regulation</keyword>
<dbReference type="PANTHER" id="PTHR30146:SF136">
    <property type="entry name" value="NTD BIOSYNTHESIS OPERON REGULATOR NTDR"/>
    <property type="match status" value="1"/>
</dbReference>
<dbReference type="PRINTS" id="PR00036">
    <property type="entry name" value="HTHLACI"/>
</dbReference>
<dbReference type="OrthoDB" id="9796186at2"/>
<dbReference type="Pfam" id="PF00356">
    <property type="entry name" value="LacI"/>
    <property type="match status" value="1"/>
</dbReference>
<evidence type="ECO:0000259" key="4">
    <source>
        <dbReference type="PROSITE" id="PS50932"/>
    </source>
</evidence>